<dbReference type="PRINTS" id="PR00411">
    <property type="entry name" value="PNDRDTASEI"/>
</dbReference>
<keyword evidence="6 16" id="KW-0285">Flavoprotein</keyword>
<evidence type="ECO:0000256" key="1">
    <source>
        <dbReference type="ARBA" id="ARBA00004496"/>
    </source>
</evidence>
<dbReference type="InterPro" id="IPR004099">
    <property type="entry name" value="Pyr_nucl-diS_OxRdtase_dimer"/>
</dbReference>
<evidence type="ECO:0000256" key="8">
    <source>
        <dbReference type="ARBA" id="ARBA00023002"/>
    </source>
</evidence>
<comment type="catalytic activity">
    <reaction evidence="12 16">
        <text>N(6)-[(R)-dihydrolipoyl]-L-lysyl-[protein] + NAD(+) = N(6)-[(R)-lipoyl]-L-lysyl-[protein] + NADH + H(+)</text>
        <dbReference type="Rhea" id="RHEA:15045"/>
        <dbReference type="Rhea" id="RHEA-COMP:10474"/>
        <dbReference type="Rhea" id="RHEA-COMP:10475"/>
        <dbReference type="ChEBI" id="CHEBI:15378"/>
        <dbReference type="ChEBI" id="CHEBI:57540"/>
        <dbReference type="ChEBI" id="CHEBI:57945"/>
        <dbReference type="ChEBI" id="CHEBI:83099"/>
        <dbReference type="ChEBI" id="CHEBI:83100"/>
        <dbReference type="EC" id="1.8.1.4"/>
    </reaction>
</comment>
<keyword evidence="11 16" id="KW-0676">Redox-active center</keyword>
<dbReference type="EC" id="1.8.1.4" evidence="3 16"/>
<dbReference type="PANTHER" id="PTHR22912">
    <property type="entry name" value="DISULFIDE OXIDOREDUCTASE"/>
    <property type="match status" value="1"/>
</dbReference>
<organism evidence="19 20">
    <name type="scientific">Mobiluncus mulieris</name>
    <dbReference type="NCBI Taxonomy" id="2052"/>
    <lineage>
        <taxon>Bacteria</taxon>
        <taxon>Bacillati</taxon>
        <taxon>Actinomycetota</taxon>
        <taxon>Actinomycetes</taxon>
        <taxon>Actinomycetales</taxon>
        <taxon>Actinomycetaceae</taxon>
        <taxon>Mobiluncus</taxon>
    </lineage>
</organism>
<evidence type="ECO:0000259" key="18">
    <source>
        <dbReference type="Pfam" id="PF07992"/>
    </source>
</evidence>
<reference evidence="19 20" key="1">
    <citation type="submission" date="2020-04" db="EMBL/GenBank/DDBJ databases">
        <title>Antimicrobial susceptibility and clonality of vaginal-derived multi-drug resistant Mobiluncus isolates in China.</title>
        <authorList>
            <person name="Zhang X."/>
        </authorList>
    </citation>
    <scope>NUCLEOTIDE SEQUENCE [LARGE SCALE GENOMIC DNA]</scope>
    <source>
        <strain evidence="19 20">13</strain>
    </source>
</reference>
<dbReference type="InterPro" id="IPR023753">
    <property type="entry name" value="FAD/NAD-binding_dom"/>
</dbReference>
<sequence length="469" mass="49994">MGFMRCHLKTWEFTLSEDLFDIVVLGGGNGGYACALRAANLGMAVALVEADKLGGTCLHRGCIPTKALLRAAEVADTVRESTAWGVTATFSGVDMLKVKEFQSEVIDKMYRGLQGLVKARHVELVSGRGYLTSPDTITVGDRVLRGKHIVLASGSFTKNLGMRLGTRIIGSEHALFLDYVPGSVVILGGGVIGVEFASLWKSFGADVTIIEALPHLVPNEDTDVSKGLEKAFKSRGIKVLTNTRFAAATENASGVNVSTEDGQQLRADYLLVAIGRAPNTADMGYESQGISLNRGFVTTNERLYTGVGNIYAVGDIVSGSQLAHRAMMQGIFVAEEIAGLHPQVVPADNIPRVTFCEPEIASVGLTEEKAKEIYGAENIETAKSNMLGNAKSQMLRATGFVKLVQVKGGSIVGFHALGQRMGEQIGEGQLMVNWEAEATDLAFLTHAHPTQNEMIGESAMALAGKPLHG</sequence>
<keyword evidence="8 16" id="KW-0560">Oxidoreductase</keyword>
<feature type="domain" description="Pyridine nucleotide-disulphide oxidoreductase dimerisation" evidence="17">
    <location>
        <begin position="350"/>
        <end position="458"/>
    </location>
</feature>
<dbReference type="InterPro" id="IPR050151">
    <property type="entry name" value="Class-I_Pyr_Nuc-Dis_Oxidored"/>
</dbReference>
<evidence type="ECO:0000256" key="11">
    <source>
        <dbReference type="ARBA" id="ARBA00023284"/>
    </source>
</evidence>
<comment type="miscellaneous">
    <text evidence="16">The active site is a redox-active disulfide bond.</text>
</comment>
<dbReference type="Proteomes" id="UP000578252">
    <property type="component" value="Unassembled WGS sequence"/>
</dbReference>
<dbReference type="GO" id="GO:0006103">
    <property type="term" value="P:2-oxoglutarate metabolic process"/>
    <property type="evidence" value="ECO:0007669"/>
    <property type="project" value="TreeGrafter"/>
</dbReference>
<evidence type="ECO:0000256" key="4">
    <source>
        <dbReference type="ARBA" id="ARBA00016961"/>
    </source>
</evidence>
<evidence type="ECO:0000259" key="17">
    <source>
        <dbReference type="Pfam" id="PF02852"/>
    </source>
</evidence>
<evidence type="ECO:0000256" key="12">
    <source>
        <dbReference type="ARBA" id="ARBA00049187"/>
    </source>
</evidence>
<comment type="cofactor">
    <cofactor evidence="14 16">
        <name>FAD</name>
        <dbReference type="ChEBI" id="CHEBI:57692"/>
    </cofactor>
    <text evidence="14 16">Binds 1 FAD per subunit.</text>
</comment>
<keyword evidence="5" id="KW-0963">Cytoplasm</keyword>
<dbReference type="GO" id="GO:0004148">
    <property type="term" value="F:dihydrolipoyl dehydrogenase (NADH) activity"/>
    <property type="evidence" value="ECO:0007669"/>
    <property type="project" value="UniProtKB-EC"/>
</dbReference>
<evidence type="ECO:0000313" key="20">
    <source>
        <dbReference type="Proteomes" id="UP000578252"/>
    </source>
</evidence>
<gene>
    <name evidence="19" type="primary">lpdA</name>
    <name evidence="19" type="ORF">HHJ78_02060</name>
</gene>
<dbReference type="RefSeq" id="WP_169771509.1">
    <property type="nucleotide sequence ID" value="NZ_JABCUR010000002.1"/>
</dbReference>
<dbReference type="InterPro" id="IPR016156">
    <property type="entry name" value="FAD/NAD-linked_Rdtase_dimer_sf"/>
</dbReference>
<dbReference type="InterPro" id="IPR036188">
    <property type="entry name" value="FAD/NAD-bd_sf"/>
</dbReference>
<evidence type="ECO:0000256" key="9">
    <source>
        <dbReference type="ARBA" id="ARBA00023027"/>
    </source>
</evidence>
<dbReference type="Gene3D" id="3.50.50.60">
    <property type="entry name" value="FAD/NAD(P)-binding domain"/>
    <property type="match status" value="2"/>
</dbReference>
<evidence type="ECO:0000256" key="15">
    <source>
        <dbReference type="PIRSR" id="PIRSR000350-4"/>
    </source>
</evidence>
<feature type="binding site" evidence="14">
    <location>
        <position position="275"/>
    </location>
    <ligand>
        <name>NAD(+)</name>
        <dbReference type="ChEBI" id="CHEBI:57540"/>
    </ligand>
</feature>
<accession>A0A7Y0TZT6</accession>
<evidence type="ECO:0000256" key="14">
    <source>
        <dbReference type="PIRSR" id="PIRSR000350-3"/>
    </source>
</evidence>
<feature type="binding site" evidence="14">
    <location>
        <position position="211"/>
    </location>
    <ligand>
        <name>NAD(+)</name>
        <dbReference type="ChEBI" id="CHEBI:57540"/>
    </ligand>
</feature>
<evidence type="ECO:0000256" key="13">
    <source>
        <dbReference type="PIRSR" id="PIRSR000350-2"/>
    </source>
</evidence>
<evidence type="ECO:0000313" key="19">
    <source>
        <dbReference type="EMBL" id="NMW64345.1"/>
    </source>
</evidence>
<protein>
    <recommendedName>
        <fullName evidence="4 16">Dihydrolipoyl dehydrogenase</fullName>
        <ecNumber evidence="3 16">1.8.1.4</ecNumber>
    </recommendedName>
</protein>
<dbReference type="Pfam" id="PF02852">
    <property type="entry name" value="Pyr_redox_dim"/>
    <property type="match status" value="1"/>
</dbReference>
<evidence type="ECO:0000256" key="2">
    <source>
        <dbReference type="ARBA" id="ARBA00007532"/>
    </source>
</evidence>
<dbReference type="PANTHER" id="PTHR22912:SF217">
    <property type="entry name" value="DIHYDROLIPOYL DEHYDROGENASE"/>
    <property type="match status" value="1"/>
</dbReference>
<dbReference type="SUPFAM" id="SSF55424">
    <property type="entry name" value="FAD/NAD-linked reductases, dimerisation (C-terminal) domain"/>
    <property type="match status" value="1"/>
</dbReference>
<evidence type="ECO:0000256" key="10">
    <source>
        <dbReference type="ARBA" id="ARBA00023157"/>
    </source>
</evidence>
<dbReference type="PIRSF" id="PIRSF000350">
    <property type="entry name" value="Mercury_reductase_MerA"/>
    <property type="match status" value="1"/>
</dbReference>
<comment type="similarity">
    <text evidence="2 16">Belongs to the class-I pyridine nucleotide-disulfide oxidoreductase family.</text>
</comment>
<evidence type="ECO:0000256" key="5">
    <source>
        <dbReference type="ARBA" id="ARBA00022490"/>
    </source>
</evidence>
<evidence type="ECO:0000256" key="6">
    <source>
        <dbReference type="ARBA" id="ARBA00022630"/>
    </source>
</evidence>
<feature type="binding site" evidence="14">
    <location>
        <position position="315"/>
    </location>
    <ligand>
        <name>FAD</name>
        <dbReference type="ChEBI" id="CHEBI:57692"/>
    </ligand>
</feature>
<feature type="binding site" evidence="14">
    <location>
        <position position="66"/>
    </location>
    <ligand>
        <name>FAD</name>
        <dbReference type="ChEBI" id="CHEBI:57692"/>
    </ligand>
</feature>
<dbReference type="SUPFAM" id="SSF51905">
    <property type="entry name" value="FAD/NAD(P)-binding domain"/>
    <property type="match status" value="1"/>
</dbReference>
<dbReference type="AlphaFoldDB" id="A0A7Y0TZT6"/>
<name>A0A7Y0TZT6_9ACTO</name>
<dbReference type="NCBIfam" id="TIGR01350">
    <property type="entry name" value="lipoamide_DH"/>
    <property type="match status" value="1"/>
</dbReference>
<keyword evidence="14" id="KW-0547">Nucleotide-binding</keyword>
<feature type="active site" description="Proton acceptor" evidence="13">
    <location>
        <position position="448"/>
    </location>
</feature>
<dbReference type="PROSITE" id="PS51257">
    <property type="entry name" value="PROKAR_LIPOPROTEIN"/>
    <property type="match status" value="1"/>
</dbReference>
<feature type="disulfide bond" description="Redox-active" evidence="15">
    <location>
        <begin position="57"/>
        <end position="62"/>
    </location>
</feature>
<keyword evidence="10" id="KW-1015">Disulfide bond</keyword>
<comment type="subcellular location">
    <subcellularLocation>
        <location evidence="1">Cytoplasm</location>
    </subcellularLocation>
</comment>
<evidence type="ECO:0000256" key="16">
    <source>
        <dbReference type="RuleBase" id="RU003692"/>
    </source>
</evidence>
<dbReference type="GO" id="GO:0050660">
    <property type="term" value="F:flavin adenine dinucleotide binding"/>
    <property type="evidence" value="ECO:0007669"/>
    <property type="project" value="InterPro"/>
</dbReference>
<dbReference type="Pfam" id="PF07992">
    <property type="entry name" value="Pyr_redox_2"/>
    <property type="match status" value="1"/>
</dbReference>
<dbReference type="PRINTS" id="PR00368">
    <property type="entry name" value="FADPNR"/>
</dbReference>
<dbReference type="GO" id="GO:0005737">
    <property type="term" value="C:cytoplasm"/>
    <property type="evidence" value="ECO:0007669"/>
    <property type="project" value="UniProtKB-SubCell"/>
</dbReference>
<keyword evidence="9 14" id="KW-0520">NAD</keyword>
<keyword evidence="7 14" id="KW-0274">FAD</keyword>
<evidence type="ECO:0000256" key="7">
    <source>
        <dbReference type="ARBA" id="ARBA00022827"/>
    </source>
</evidence>
<feature type="binding site" evidence="14">
    <location>
        <begin position="188"/>
        <end position="195"/>
    </location>
    <ligand>
        <name>NAD(+)</name>
        <dbReference type="ChEBI" id="CHEBI:57540"/>
    </ligand>
</feature>
<proteinExistence type="inferred from homology"/>
<dbReference type="Gene3D" id="3.30.390.30">
    <property type="match status" value="1"/>
</dbReference>
<dbReference type="InterPro" id="IPR012999">
    <property type="entry name" value="Pyr_OxRdtase_I_AS"/>
</dbReference>
<feature type="domain" description="FAD/NAD(P)-binding" evidence="18">
    <location>
        <begin position="20"/>
        <end position="330"/>
    </location>
</feature>
<evidence type="ECO:0000256" key="3">
    <source>
        <dbReference type="ARBA" id="ARBA00012608"/>
    </source>
</evidence>
<dbReference type="InterPro" id="IPR006258">
    <property type="entry name" value="Lipoamide_DH"/>
</dbReference>
<dbReference type="PROSITE" id="PS00076">
    <property type="entry name" value="PYRIDINE_REDOX_1"/>
    <property type="match status" value="1"/>
</dbReference>
<comment type="caution">
    <text evidence="19">The sequence shown here is derived from an EMBL/GenBank/DDBJ whole genome shotgun (WGS) entry which is preliminary data.</text>
</comment>
<dbReference type="EMBL" id="JABCUR010000002">
    <property type="protein sequence ID" value="NMW64345.1"/>
    <property type="molecule type" value="Genomic_DNA"/>
</dbReference>
<dbReference type="InterPro" id="IPR001100">
    <property type="entry name" value="Pyr_nuc-diS_OxRdtase"/>
</dbReference>
<feature type="binding site" evidence="14">
    <location>
        <position position="129"/>
    </location>
    <ligand>
        <name>FAD</name>
        <dbReference type="ChEBI" id="CHEBI:57692"/>
    </ligand>
</feature>